<evidence type="ECO:0000313" key="7">
    <source>
        <dbReference type="EMBL" id="OZV64314.1"/>
    </source>
</evidence>
<evidence type="ECO:0000256" key="5">
    <source>
        <dbReference type="ARBA" id="ARBA00023136"/>
    </source>
</evidence>
<dbReference type="AlphaFoldDB" id="A0AB36PZ95"/>
<comment type="caution">
    <text evidence="7">The sequence shown here is derived from an EMBL/GenBank/DDBJ whole genome shotgun (WGS) entry which is preliminary data.</text>
</comment>
<sequence>MSNPGELPEQTNQLRKNSLGVAAVTFLVVSAAAPLTAVAGGVPLSMLLGNGPGIPLTFLIVTGVLLMFSVGYVAMARHIRNAGAFYAFTAQGLGGLMGGAAALLAILAYNAMQIGVFGLFGAATSGFMASLGLDLPWWAWTYIGFAAVAVLGYRRVDLSARVLTVLVVLEYLVVLVIDAAILFSGGDSGLTMEPFTPSAFLSGTPAIGILFCFAAFIGFEATTVYSEEARDPGRTVPRATYISVLIIGIFYMLTAWLMVNGAGAGKLVGELQALQDPTTFLFGLAERYVGHWIIPVMNLLFVTSLFAGVVAFHNGVARYMYVAGREGLLPRGLGVTHPQYQSPHVGSIVQTAIAITVVGIFAVTGQDPVLALFSWATNVGTLAIMLLMTFTAFAIIAFFARRPGLESNPFTTRVLPLVTGTILGLLVIYIAVNFGSLAGANGFMAVFLPGLVLVAAIAGLLLALRLKGTNAAGFARLGAGQAV</sequence>
<evidence type="ECO:0000256" key="4">
    <source>
        <dbReference type="ARBA" id="ARBA00022989"/>
    </source>
</evidence>
<proteinExistence type="predicted"/>
<keyword evidence="4 6" id="KW-1133">Transmembrane helix</keyword>
<keyword evidence="5 6" id="KW-0472">Membrane</keyword>
<dbReference type="EMBL" id="NGJQ01000001">
    <property type="protein sequence ID" value="OZV64314.1"/>
    <property type="molecule type" value="Genomic_DNA"/>
</dbReference>
<feature type="transmembrane region" description="Helical" evidence="6">
    <location>
        <begin position="239"/>
        <end position="259"/>
    </location>
</feature>
<evidence type="ECO:0000313" key="8">
    <source>
        <dbReference type="Proteomes" id="UP000216335"/>
    </source>
</evidence>
<feature type="transmembrane region" description="Helical" evidence="6">
    <location>
        <begin position="412"/>
        <end position="432"/>
    </location>
</feature>
<reference evidence="7 8" key="1">
    <citation type="submission" date="2017-05" db="EMBL/GenBank/DDBJ databases">
        <title>The genome sequence of the facultative intracellular pathogen Brucella melitensis KIV-L.</title>
        <authorList>
            <person name="Pisarenko S."/>
            <person name="Kovalev D."/>
            <person name="Khachaturova A."/>
            <person name="Kulichenko A."/>
        </authorList>
    </citation>
    <scope>NUCLEOTIDE SEQUENCE [LARGE SCALE GENOMIC DNA]</scope>
    <source>
        <strain evidence="7 8">KIV-L</strain>
    </source>
</reference>
<feature type="transmembrane region" description="Helical" evidence="6">
    <location>
        <begin position="375"/>
        <end position="400"/>
    </location>
</feature>
<organism evidence="7 8">
    <name type="scientific">Brucella melitensis</name>
    <dbReference type="NCBI Taxonomy" id="29459"/>
    <lineage>
        <taxon>Bacteria</taxon>
        <taxon>Pseudomonadati</taxon>
        <taxon>Pseudomonadota</taxon>
        <taxon>Alphaproteobacteria</taxon>
        <taxon>Hyphomicrobiales</taxon>
        <taxon>Brucellaceae</taxon>
        <taxon>Brucella/Ochrobactrum group</taxon>
        <taxon>Brucella</taxon>
    </lineage>
</organism>
<dbReference type="GO" id="GO:0022857">
    <property type="term" value="F:transmembrane transporter activity"/>
    <property type="evidence" value="ECO:0007669"/>
    <property type="project" value="InterPro"/>
</dbReference>
<comment type="subcellular location">
    <subcellularLocation>
        <location evidence="1">Cell membrane</location>
        <topology evidence="1">Multi-pass membrane protein</topology>
    </subcellularLocation>
</comment>
<dbReference type="Pfam" id="PF13520">
    <property type="entry name" value="AA_permease_2"/>
    <property type="match status" value="1"/>
</dbReference>
<dbReference type="GO" id="GO:0005886">
    <property type="term" value="C:plasma membrane"/>
    <property type="evidence" value="ECO:0007669"/>
    <property type="project" value="UniProtKB-SubCell"/>
</dbReference>
<feature type="transmembrane region" description="Helical" evidence="6">
    <location>
        <begin position="85"/>
        <end position="107"/>
    </location>
</feature>
<dbReference type="Proteomes" id="UP000216335">
    <property type="component" value="Unassembled WGS sequence"/>
</dbReference>
<dbReference type="PANTHER" id="PTHR42770:SF16">
    <property type="entry name" value="AMINO ACID PERMEASE"/>
    <property type="match status" value="1"/>
</dbReference>
<dbReference type="PIRSF" id="PIRSF006060">
    <property type="entry name" value="AA_transporter"/>
    <property type="match status" value="1"/>
</dbReference>
<feature type="transmembrane region" description="Helical" evidence="6">
    <location>
        <begin position="444"/>
        <end position="464"/>
    </location>
</feature>
<feature type="transmembrane region" description="Helical" evidence="6">
    <location>
        <begin position="292"/>
        <end position="312"/>
    </location>
</feature>
<feature type="transmembrane region" description="Helical" evidence="6">
    <location>
        <begin position="20"/>
        <end position="44"/>
    </location>
</feature>
<evidence type="ECO:0000256" key="2">
    <source>
        <dbReference type="ARBA" id="ARBA00022475"/>
    </source>
</evidence>
<feature type="transmembrane region" description="Helical" evidence="6">
    <location>
        <begin position="137"/>
        <end position="153"/>
    </location>
</feature>
<dbReference type="PANTHER" id="PTHR42770">
    <property type="entry name" value="AMINO ACID TRANSPORTER-RELATED"/>
    <property type="match status" value="1"/>
</dbReference>
<dbReference type="InterPro" id="IPR050367">
    <property type="entry name" value="APC_superfamily"/>
</dbReference>
<feature type="transmembrane region" description="Helical" evidence="6">
    <location>
        <begin position="165"/>
        <end position="186"/>
    </location>
</feature>
<evidence type="ECO:0000256" key="3">
    <source>
        <dbReference type="ARBA" id="ARBA00022692"/>
    </source>
</evidence>
<accession>A0AB36PZ95</accession>
<protein>
    <submittedName>
        <fullName evidence="7">Amino acid permease</fullName>
    </submittedName>
</protein>
<feature type="transmembrane region" description="Helical" evidence="6">
    <location>
        <begin position="198"/>
        <end position="219"/>
    </location>
</feature>
<dbReference type="Gene3D" id="1.20.1740.10">
    <property type="entry name" value="Amino acid/polyamine transporter I"/>
    <property type="match status" value="1"/>
</dbReference>
<keyword evidence="3 6" id="KW-0812">Transmembrane</keyword>
<feature type="transmembrane region" description="Helical" evidence="6">
    <location>
        <begin position="56"/>
        <end position="79"/>
    </location>
</feature>
<evidence type="ECO:0000256" key="1">
    <source>
        <dbReference type="ARBA" id="ARBA00004651"/>
    </source>
</evidence>
<name>A0AB36PZ95_BRUML</name>
<gene>
    <name evidence="7" type="ORF">BI318_02460</name>
</gene>
<feature type="transmembrane region" description="Helical" evidence="6">
    <location>
        <begin position="345"/>
        <end position="363"/>
    </location>
</feature>
<dbReference type="InterPro" id="IPR002293">
    <property type="entry name" value="AA/rel_permease1"/>
</dbReference>
<keyword evidence="2" id="KW-1003">Cell membrane</keyword>
<evidence type="ECO:0000256" key="6">
    <source>
        <dbReference type="SAM" id="Phobius"/>
    </source>
</evidence>